<dbReference type="InterPro" id="IPR036900">
    <property type="entry name" value="A-D-PHexomutase_C_sf"/>
</dbReference>
<evidence type="ECO:0000313" key="10">
    <source>
        <dbReference type="Proteomes" id="UP000284177"/>
    </source>
</evidence>
<comment type="subcellular location">
    <subcellularLocation>
        <location evidence="1">Cytoplasm</location>
        <location evidence="1">Cytosol</location>
    </subcellularLocation>
</comment>
<dbReference type="InterPro" id="IPR016055">
    <property type="entry name" value="A-D-PHexomutase_a/b/a-I/II/III"/>
</dbReference>
<accession>A0A419SVC0</accession>
<evidence type="ECO:0000259" key="6">
    <source>
        <dbReference type="Pfam" id="PF00483"/>
    </source>
</evidence>
<name>A0A419SVC0_9FIRM</name>
<dbReference type="PANTHER" id="PTHR22572">
    <property type="entry name" value="SUGAR-1-PHOSPHATE GUANYL TRANSFERASE"/>
    <property type="match status" value="1"/>
</dbReference>
<feature type="domain" description="Alpha-D-phosphohexomutase alpha/beta/alpha" evidence="7">
    <location>
        <begin position="382"/>
        <end position="513"/>
    </location>
</feature>
<sequence>MKAVIMAGGKGTRLRPLTCDIPKPMVPILNKPVMEYIINLLKKHDINDIAVTMAYFPSVITDYFGDGQEWGVNLNYFIEDVPLGTGGSVKNAEEILDDTFVVISGDALTDINLREAIKFHKDKNSKATLVLKKESVPLEYGVIITDDEGRIVRFLEKPSWGEVFSDTINTGIYILEPEVLDYYKKGDNFDFSKDLFPKLLRDKVPMYGYVTDDYWCDIGNLNTYKLTQYDILNGKVNVDLSLNKVEEGIWIGEGTKLGRNVKIIPPVYIGKNCIIKDNVNIEPYTIIGHNCHIEKNTSLKRSIIWNNSRIGKKVEGRGTVICNNVHVNDRAKLFEGSAVGVGSIVSSNVVIKPNIKIWPDKKIEENTIVKQNLIWGTKASKTLFGYRDISGNINIDITPEFATRLGSAFASIMDDESTIIVSSDNSSASNIIKNCIASGILSTGVGVIDINNTAMPMNRFAVRHYKANGGIHVRIDYSNKNKVHIEFVDKNGANIGRSTERKIENIFNREDFERCNGDKVKDVIKIQNFASFYIKNGGDLLKDISQIKRKNPKVIISSRSQNIISLAKMFLEYIGCEVNTEYSIEKYNSVDEYFSFLSKQVKDKKADMGIIFSENGENIILIDDKGRVIDKEKYIAVISLITLKIGNIKKLVIPYNSPKVIEEMARKYDVDVIRTKSNPSNIINRIFEISDKNSLIQYILNFDGIWGTGKIIDFLIQNETSLSKIADEVPNFHYVREEIACDWKDKGRVIREVIEENKDKDIELFEGVKINDNRGWALILPDSEKPVFNIYAEGFSEEYAQELSTFYSEKVKKLLKNQGQ</sequence>
<dbReference type="GO" id="GO:0016740">
    <property type="term" value="F:transferase activity"/>
    <property type="evidence" value="ECO:0007669"/>
    <property type="project" value="UniProtKB-KW"/>
</dbReference>
<proteinExistence type="inferred from homology"/>
<keyword evidence="4" id="KW-0396">Initiation factor</keyword>
<evidence type="ECO:0000256" key="5">
    <source>
        <dbReference type="ARBA" id="ARBA00022917"/>
    </source>
</evidence>
<keyword evidence="9" id="KW-0808">Transferase</keyword>
<dbReference type="InterPro" id="IPR029044">
    <property type="entry name" value="Nucleotide-diphossugar_trans"/>
</dbReference>
<evidence type="ECO:0000256" key="1">
    <source>
        <dbReference type="ARBA" id="ARBA00004514"/>
    </source>
</evidence>
<keyword evidence="5" id="KW-0648">Protein biosynthesis</keyword>
<evidence type="ECO:0000256" key="3">
    <source>
        <dbReference type="ARBA" id="ARBA00022490"/>
    </source>
</evidence>
<dbReference type="InterPro" id="IPR050486">
    <property type="entry name" value="Mannose-1P_guanyltransferase"/>
</dbReference>
<feature type="domain" description="EIF2B subunit epsilon/gamma LbH" evidence="8">
    <location>
        <begin position="249"/>
        <end position="356"/>
    </location>
</feature>
<evidence type="ECO:0000259" key="7">
    <source>
        <dbReference type="Pfam" id="PF02878"/>
    </source>
</evidence>
<dbReference type="Proteomes" id="UP000284177">
    <property type="component" value="Unassembled WGS sequence"/>
</dbReference>
<dbReference type="Gene3D" id="3.40.120.10">
    <property type="entry name" value="Alpha-D-Glucose-1,6-Bisphosphate, subunit A, domain 3"/>
    <property type="match status" value="3"/>
</dbReference>
<dbReference type="SUPFAM" id="SSF51161">
    <property type="entry name" value="Trimeric LpxA-like enzymes"/>
    <property type="match status" value="1"/>
</dbReference>
<dbReference type="GO" id="GO:0016868">
    <property type="term" value="F:intramolecular phosphotransferase activity"/>
    <property type="evidence" value="ECO:0007669"/>
    <property type="project" value="InterPro"/>
</dbReference>
<dbReference type="CDD" id="cd05805">
    <property type="entry name" value="MPG1_transferase"/>
    <property type="match status" value="1"/>
</dbReference>
<feature type="domain" description="Nucleotidyl transferase" evidence="6">
    <location>
        <begin position="2"/>
        <end position="228"/>
    </location>
</feature>
<dbReference type="AlphaFoldDB" id="A0A419SVC0"/>
<gene>
    <name evidence="9" type="ORF">BET03_06300</name>
</gene>
<evidence type="ECO:0000259" key="8">
    <source>
        <dbReference type="Pfam" id="PF25084"/>
    </source>
</evidence>
<dbReference type="InterPro" id="IPR005835">
    <property type="entry name" value="NTP_transferase_dom"/>
</dbReference>
<keyword evidence="10" id="KW-1185">Reference proteome</keyword>
<dbReference type="GO" id="GO:0005975">
    <property type="term" value="P:carbohydrate metabolic process"/>
    <property type="evidence" value="ECO:0007669"/>
    <property type="project" value="InterPro"/>
</dbReference>
<comment type="similarity">
    <text evidence="2">Belongs to the phosphohexose mutase family.</text>
</comment>
<dbReference type="Gene3D" id="2.160.10.10">
    <property type="entry name" value="Hexapeptide repeat proteins"/>
    <property type="match status" value="1"/>
</dbReference>
<reference evidence="9 10" key="1">
    <citation type="submission" date="2016-08" db="EMBL/GenBank/DDBJ databases">
        <title>Novel Firmicutes and Novel Genomes.</title>
        <authorList>
            <person name="Poppleton D.I."/>
            <person name="Gribaldo S."/>
        </authorList>
    </citation>
    <scope>NUCLEOTIDE SEQUENCE [LARGE SCALE GENOMIC DNA]</scope>
    <source>
        <strain evidence="9 10">CTT3</strain>
    </source>
</reference>
<evidence type="ECO:0000256" key="2">
    <source>
        <dbReference type="ARBA" id="ARBA00010231"/>
    </source>
</evidence>
<dbReference type="InterPro" id="IPR011004">
    <property type="entry name" value="Trimer_LpxA-like_sf"/>
</dbReference>
<dbReference type="Pfam" id="PF02878">
    <property type="entry name" value="PGM_PMM_I"/>
    <property type="match status" value="1"/>
</dbReference>
<dbReference type="Gene3D" id="3.90.550.10">
    <property type="entry name" value="Spore Coat Polysaccharide Biosynthesis Protein SpsA, Chain A"/>
    <property type="match status" value="1"/>
</dbReference>
<dbReference type="SUPFAM" id="SSF55957">
    <property type="entry name" value="Phosphoglucomutase, C-terminal domain"/>
    <property type="match status" value="1"/>
</dbReference>
<dbReference type="InterPro" id="IPR056764">
    <property type="entry name" value="LbH_EIF2B3/5"/>
</dbReference>
<comment type="caution">
    <text evidence="9">The sequence shown here is derived from an EMBL/GenBank/DDBJ whole genome shotgun (WGS) entry which is preliminary data.</text>
</comment>
<protein>
    <submittedName>
        <fullName evidence="9">Nucleotidyl transferase</fullName>
    </submittedName>
</protein>
<dbReference type="SUPFAM" id="SSF53448">
    <property type="entry name" value="Nucleotide-diphospho-sugar transferases"/>
    <property type="match status" value="1"/>
</dbReference>
<organism evidence="9 10">
    <name type="scientific">Thermohalobacter berrensis</name>
    <dbReference type="NCBI Taxonomy" id="99594"/>
    <lineage>
        <taxon>Bacteria</taxon>
        <taxon>Bacillati</taxon>
        <taxon>Bacillota</taxon>
        <taxon>Tissierellia</taxon>
        <taxon>Tissierellales</taxon>
        <taxon>Thermohalobacteraceae</taxon>
        <taxon>Thermohalobacter</taxon>
    </lineage>
</organism>
<evidence type="ECO:0000256" key="4">
    <source>
        <dbReference type="ARBA" id="ARBA00022540"/>
    </source>
</evidence>
<dbReference type="Pfam" id="PF25084">
    <property type="entry name" value="LbH_EIF2B"/>
    <property type="match status" value="1"/>
</dbReference>
<dbReference type="InterPro" id="IPR005844">
    <property type="entry name" value="A-D-PHexomutase_a/b/a-I"/>
</dbReference>
<dbReference type="EMBL" id="MCIB01000038">
    <property type="protein sequence ID" value="RKD29159.1"/>
    <property type="molecule type" value="Genomic_DNA"/>
</dbReference>
<keyword evidence="3" id="KW-0963">Cytoplasm</keyword>
<evidence type="ECO:0000313" key="9">
    <source>
        <dbReference type="EMBL" id="RKD29159.1"/>
    </source>
</evidence>
<dbReference type="Pfam" id="PF00483">
    <property type="entry name" value="NTP_transferase"/>
    <property type="match status" value="1"/>
</dbReference>
<dbReference type="CDD" id="cd04181">
    <property type="entry name" value="NTP_transferase"/>
    <property type="match status" value="1"/>
</dbReference>
<dbReference type="Gene3D" id="3.30.310.50">
    <property type="entry name" value="Alpha-D-phosphohexomutase, C-terminal domain"/>
    <property type="match status" value="1"/>
</dbReference>
<dbReference type="SUPFAM" id="SSF53738">
    <property type="entry name" value="Phosphoglucomutase, first 3 domains"/>
    <property type="match status" value="1"/>
</dbReference>